<accession>K4I4X2</accession>
<dbReference type="AlphaFoldDB" id="K4I4X2"/>
<geneLocation type="plasmid" evidence="1">
    <name>pPDL2</name>
</geneLocation>
<dbReference type="EMBL" id="JX312671">
    <property type="protein sequence ID" value="AFU63365.1"/>
    <property type="molecule type" value="Genomic_DNA"/>
</dbReference>
<proteinExistence type="predicted"/>
<gene>
    <name evidence="1" type="ORF">SPF_028</name>
</gene>
<keyword evidence="1" id="KW-0614">Plasmid</keyword>
<evidence type="ECO:0000313" key="1">
    <source>
        <dbReference type="EMBL" id="AFU63365.1"/>
    </source>
</evidence>
<sequence length="320" mass="36034">MDGSADQPRPTYIDPSLARGLVRHEARQLRDAHEQIRHIPDELYRVIVDRFKGRRRLSASNLKLLAGEIDRKASSALSSICSSMTQRTPSRFRPGSVRYDIVHYVVGAVEQSAVAGRTPMDRIMRLCVFAARLDQREVAMSFRELPLCFWEHAARRYLVRGGGEHDAAVRSIARRLATTYILPALAVRATGGQANGSPLAIPFAGGLLLGRFQAEPKIDNSGGHVTFNKYCMRNHTVFYPTPTNFVVRTYVNPKLLRPEQHEIVREMEAWLAAHQAEAEAAVMQYHRLEDNDQGEFLDSASWATLQADFQALWPRLSAQL</sequence>
<reference evidence="1" key="1">
    <citation type="journal article" date="2012" name="G3 (Bethesda)">
        <title>Multiple Mechanisms Contribute to Lateral Transfer of an Organophosphate Degradation (opd) Island in Sphingobium fuliginis ATCC 27551.</title>
        <authorList>
            <person name="Paul E.V."/>
            <person name="Longkumer T."/>
            <person name="Chakka D."/>
            <person name="Muthyala V.R."/>
            <person name="Parthasarathy S."/>
            <person name="Madugundu A.K."/>
            <person name="Ghanta S."/>
            <person name="Medipally S.R."/>
            <person name="Panthula S.C."/>
            <person name="Yekkala H."/>
            <person name="Siddavattam D."/>
        </authorList>
    </citation>
    <scope>NUCLEOTIDE SEQUENCE</scope>
    <source>
        <strain evidence="1">ATCC 27551</strain>
        <plasmid evidence="1">pPDL2</plasmid>
    </source>
</reference>
<dbReference type="RefSeq" id="WP_004213348.1">
    <property type="nucleotide sequence ID" value="NC_019376.1"/>
</dbReference>
<protein>
    <submittedName>
        <fullName evidence="1">Uncharacterized protein</fullName>
    </submittedName>
</protein>
<name>K4I4X2_SPHSA</name>
<organism evidence="1">
    <name type="scientific">Sphingobium fuliginis ATCC 27551</name>
    <dbReference type="NCBI Taxonomy" id="1208342"/>
    <lineage>
        <taxon>Bacteria</taxon>
        <taxon>Pseudomonadati</taxon>
        <taxon>Pseudomonadota</taxon>
        <taxon>Alphaproteobacteria</taxon>
        <taxon>Sphingomonadales</taxon>
        <taxon>Sphingomonadaceae</taxon>
        <taxon>Sphingobium</taxon>
    </lineage>
</organism>